<comment type="function">
    <text evidence="6">Involved in the biosynthesis of lipid A, a phosphorylated glycolipid that anchors the lipopolysaccharide to the outer membrane of the cell.</text>
</comment>
<dbReference type="EC" id="2.3.1.129" evidence="6"/>
<comment type="pathway">
    <text evidence="6">Glycolipid biosynthesis; lipid IV(A) biosynthesis; lipid IV(A) from (3R)-3-hydroxytetradecanoyl-[acyl-carrier-protein] and UDP-N-acetyl-alpha-D-glucosamine: step 1/6.</text>
</comment>
<sequence>MIHPSAIIDESAHIAADVEVGPYAIIGRQVTIGSGTKIGSHAVIGDWTEIGSNNQIYHHTSVGAPPQDLKYRGEETWTRIGDNNTIREFATIHRGTVTGHRETIVGNNNLMMSYSHVAHDCVVGNGVVMANSATLAGHVTVEDNVILGGLVAVHQFSTIGAYSMIGGGTLIGLDIPPYMIATSGKRDAKLRGLNLIGLKRRGFSDEAINSLKKAYKTLFMAGLKLPEAIARIRGEITGCAEVDNLLAFIERSQRGICRG</sequence>
<gene>
    <name evidence="6 8" type="primary">lpxA</name>
    <name evidence="8" type="ORF">KJB30_06140</name>
</gene>
<evidence type="ECO:0000256" key="1">
    <source>
        <dbReference type="ARBA" id="ARBA00022516"/>
    </source>
</evidence>
<dbReference type="NCBIfam" id="TIGR01852">
    <property type="entry name" value="lipid_A_lpxA"/>
    <property type="match status" value="1"/>
</dbReference>
<proteinExistence type="inferred from homology"/>
<dbReference type="Pfam" id="PF00132">
    <property type="entry name" value="Hexapep"/>
    <property type="match status" value="1"/>
</dbReference>
<evidence type="ECO:0000313" key="8">
    <source>
        <dbReference type="EMBL" id="MBT1071352.1"/>
    </source>
</evidence>
<accession>A0ABS5U6R3</accession>
<evidence type="ECO:0000256" key="2">
    <source>
        <dbReference type="ARBA" id="ARBA00022556"/>
    </source>
</evidence>
<comment type="subcellular location">
    <subcellularLocation>
        <location evidence="6">Cytoplasm</location>
    </subcellularLocation>
</comment>
<dbReference type="NCBIfam" id="NF003657">
    <property type="entry name" value="PRK05289.1"/>
    <property type="match status" value="1"/>
</dbReference>
<protein>
    <recommendedName>
        <fullName evidence="6">Acyl-[acyl-carrier-protein]--UDP-N-acetylglucosamine O-acyltransferase</fullName>
        <shortName evidence="6">UDP-N-acetylglucosamine acyltransferase</shortName>
        <ecNumber evidence="6">2.3.1.129</ecNumber>
    </recommendedName>
</protein>
<comment type="similarity">
    <text evidence="6">Belongs to the transferase hexapeptide repeat family. LpxA subfamily.</text>
</comment>
<keyword evidence="6" id="KW-0677">Repeat</keyword>
<comment type="caution">
    <text evidence="8">The sequence shown here is derived from an EMBL/GenBank/DDBJ whole genome shotgun (WGS) entry which is preliminary data.</text>
</comment>
<dbReference type="InterPro" id="IPR001451">
    <property type="entry name" value="Hexapep"/>
</dbReference>
<dbReference type="PANTHER" id="PTHR43480:SF1">
    <property type="entry name" value="ACYL-[ACYL-CARRIER-PROTEIN]--UDP-N-ACETYLGLUCOSAMINE O-ACYLTRANSFERASE, MITOCHONDRIAL-RELATED"/>
    <property type="match status" value="1"/>
</dbReference>
<keyword evidence="9" id="KW-1185">Reference proteome</keyword>
<organism evidence="8 9">
    <name type="scientific">Pelotalea chapellei</name>
    <dbReference type="NCBI Taxonomy" id="44671"/>
    <lineage>
        <taxon>Bacteria</taxon>
        <taxon>Pseudomonadati</taxon>
        <taxon>Thermodesulfobacteriota</taxon>
        <taxon>Desulfuromonadia</taxon>
        <taxon>Geobacterales</taxon>
        <taxon>Geobacteraceae</taxon>
        <taxon>Pelotalea</taxon>
    </lineage>
</organism>
<evidence type="ECO:0000256" key="5">
    <source>
        <dbReference type="ARBA" id="ARBA00023315"/>
    </source>
</evidence>
<comment type="subunit">
    <text evidence="6">Homotrimer.</text>
</comment>
<dbReference type="InterPro" id="IPR011004">
    <property type="entry name" value="Trimer_LpxA-like_sf"/>
</dbReference>
<dbReference type="InterPro" id="IPR029098">
    <property type="entry name" value="Acetyltransf_C"/>
</dbReference>
<name>A0ABS5U6R3_9BACT</name>
<dbReference type="GO" id="GO:0008780">
    <property type="term" value="F:acyl-[acyl-carrier-protein]-UDP-N-acetylglucosamine O-acyltransferase activity"/>
    <property type="evidence" value="ECO:0007669"/>
    <property type="project" value="UniProtKB-EC"/>
</dbReference>
<dbReference type="Gene3D" id="1.20.1180.10">
    <property type="entry name" value="Udp N-acetylglucosamine O-acyltransferase, C-terminal domain"/>
    <property type="match status" value="1"/>
</dbReference>
<keyword evidence="2 6" id="KW-0441">Lipid A biosynthesis</keyword>
<dbReference type="Proteomes" id="UP000784128">
    <property type="component" value="Unassembled WGS sequence"/>
</dbReference>
<dbReference type="Gene3D" id="2.160.10.10">
    <property type="entry name" value="Hexapeptide repeat proteins"/>
    <property type="match status" value="1"/>
</dbReference>
<keyword evidence="3 6" id="KW-0808">Transferase</keyword>
<dbReference type="PANTHER" id="PTHR43480">
    <property type="entry name" value="ACYL-[ACYL-CARRIER-PROTEIN]--UDP-N-ACETYLGLUCOSAMINE O-ACYLTRANSFERASE"/>
    <property type="match status" value="1"/>
</dbReference>
<keyword evidence="6" id="KW-0963">Cytoplasm</keyword>
<dbReference type="CDD" id="cd03351">
    <property type="entry name" value="LbH_UDP-GlcNAc_AT"/>
    <property type="match status" value="1"/>
</dbReference>
<evidence type="ECO:0000313" key="9">
    <source>
        <dbReference type="Proteomes" id="UP000784128"/>
    </source>
</evidence>
<feature type="domain" description="UDP N-acetylglucosamine O-acyltransferase C-terminal" evidence="7">
    <location>
        <begin position="174"/>
        <end position="257"/>
    </location>
</feature>
<keyword evidence="1 6" id="KW-0444">Lipid biosynthesis</keyword>
<evidence type="ECO:0000259" key="7">
    <source>
        <dbReference type="Pfam" id="PF13720"/>
    </source>
</evidence>
<dbReference type="PIRSF" id="PIRSF000456">
    <property type="entry name" value="UDP-GlcNAc_acltr"/>
    <property type="match status" value="1"/>
</dbReference>
<dbReference type="InterPro" id="IPR037157">
    <property type="entry name" value="Acetyltransf_C_sf"/>
</dbReference>
<dbReference type="EMBL" id="JAHDYS010000004">
    <property type="protein sequence ID" value="MBT1071352.1"/>
    <property type="molecule type" value="Genomic_DNA"/>
</dbReference>
<evidence type="ECO:0000256" key="4">
    <source>
        <dbReference type="ARBA" id="ARBA00023098"/>
    </source>
</evidence>
<dbReference type="Pfam" id="PF13720">
    <property type="entry name" value="Acetyltransf_11"/>
    <property type="match status" value="1"/>
</dbReference>
<keyword evidence="4 6" id="KW-0443">Lipid metabolism</keyword>
<keyword evidence="5 6" id="KW-0012">Acyltransferase</keyword>
<dbReference type="SUPFAM" id="SSF51161">
    <property type="entry name" value="Trimeric LpxA-like enzymes"/>
    <property type="match status" value="1"/>
</dbReference>
<evidence type="ECO:0000256" key="6">
    <source>
        <dbReference type="HAMAP-Rule" id="MF_00387"/>
    </source>
</evidence>
<comment type="catalytic activity">
    <reaction evidence="6">
        <text>a (3R)-hydroxyacyl-[ACP] + UDP-N-acetyl-alpha-D-glucosamine = a UDP-3-O-[(3R)-3-hydroxyacyl]-N-acetyl-alpha-D-glucosamine + holo-[ACP]</text>
        <dbReference type="Rhea" id="RHEA:67812"/>
        <dbReference type="Rhea" id="RHEA-COMP:9685"/>
        <dbReference type="Rhea" id="RHEA-COMP:9945"/>
        <dbReference type="ChEBI" id="CHEBI:57705"/>
        <dbReference type="ChEBI" id="CHEBI:64479"/>
        <dbReference type="ChEBI" id="CHEBI:78827"/>
        <dbReference type="ChEBI" id="CHEBI:173225"/>
        <dbReference type="EC" id="2.3.1.129"/>
    </reaction>
</comment>
<dbReference type="InterPro" id="IPR010137">
    <property type="entry name" value="Lipid_A_LpxA"/>
</dbReference>
<dbReference type="HAMAP" id="MF_00387">
    <property type="entry name" value="LpxA"/>
    <property type="match status" value="1"/>
</dbReference>
<dbReference type="RefSeq" id="WP_214297059.1">
    <property type="nucleotide sequence ID" value="NZ_JAHDYS010000004.1"/>
</dbReference>
<evidence type="ECO:0000256" key="3">
    <source>
        <dbReference type="ARBA" id="ARBA00022679"/>
    </source>
</evidence>
<reference evidence="8 9" key="1">
    <citation type="submission" date="2021-05" db="EMBL/GenBank/DDBJ databases">
        <title>The draft genome of Geobacter chapellei DSM 13688.</title>
        <authorList>
            <person name="Xu Z."/>
            <person name="Masuda Y."/>
            <person name="Itoh H."/>
            <person name="Senoo K."/>
        </authorList>
    </citation>
    <scope>NUCLEOTIDE SEQUENCE [LARGE SCALE GENOMIC DNA]</scope>
    <source>
        <strain evidence="8 9">DSM 13688</strain>
    </source>
</reference>